<dbReference type="Proteomes" id="UP000607397">
    <property type="component" value="Unassembled WGS sequence"/>
</dbReference>
<proteinExistence type="predicted"/>
<organism evidence="2 3">
    <name type="scientific">Petrachloros mirabilis ULC683</name>
    <dbReference type="NCBI Taxonomy" id="2781853"/>
    <lineage>
        <taxon>Bacteria</taxon>
        <taxon>Bacillati</taxon>
        <taxon>Cyanobacteriota</taxon>
        <taxon>Cyanophyceae</taxon>
        <taxon>Synechococcales</taxon>
        <taxon>Petrachlorosaceae</taxon>
        <taxon>Petrachloros</taxon>
        <taxon>Petrachloros mirabilis</taxon>
    </lineage>
</organism>
<dbReference type="EMBL" id="WVIC01000002">
    <property type="protein sequence ID" value="NCJ05199.1"/>
    <property type="molecule type" value="Genomic_DNA"/>
</dbReference>
<evidence type="ECO:0000256" key="1">
    <source>
        <dbReference type="SAM" id="MobiDB-lite"/>
    </source>
</evidence>
<evidence type="ECO:0008006" key="4">
    <source>
        <dbReference type="Google" id="ProtNLM"/>
    </source>
</evidence>
<keyword evidence="3" id="KW-1185">Reference proteome</keyword>
<accession>A0A8K2A6A6</accession>
<dbReference type="AlphaFoldDB" id="A0A8K2A6A6"/>
<reference evidence="2" key="1">
    <citation type="submission" date="2019-12" db="EMBL/GenBank/DDBJ databases">
        <title>High-Quality draft genome sequences of three cyanobacteria isolated from the limestone walls of the Old Cathedral of Coimbra.</title>
        <authorList>
            <person name="Tiago I."/>
            <person name="Soares F."/>
            <person name="Portugal A."/>
        </authorList>
    </citation>
    <scope>NUCLEOTIDE SEQUENCE [LARGE SCALE GENOMIC DNA]</scope>
    <source>
        <strain evidence="2">C</strain>
    </source>
</reference>
<evidence type="ECO:0000313" key="2">
    <source>
        <dbReference type="EMBL" id="NCJ05199.1"/>
    </source>
</evidence>
<sequence>MPKNKLRWVEIFRSGTHVDRHGRQRDYPVEDLQDAARSYEPRVYKAPLIVEHKTKGIPDPEIHRQPWAFGWPSQLKVEGEKLKAGFERIAPEFLEWVKNGNLLAISSSFYLPDDLRNPTPGRMHLRHVGALGEHPPSVKGLAGLDELLEFQEFSEGEATYEIPAKADAFAEFSELGGTDVRLLIEDLVRSAADEILRQQNNEELMEDLRKLAETAIRAVISLDETIHTRLAKALEVPPHEFAESLSDLKLESDEIAKLTGALTPEFSEPHPREAEIAAKEAEISKREAKLRRQGIVDFLEPLQRDGKLLPGHKEGLIEVLDCLEPLAAVEFSEGQPAKPPAQILREFISGLPPQIDYSERAAGEDEGDAAPEFAEAPGYSVDPDQKKLWQKARAYQKANPNIELVDAYKAVGGK</sequence>
<protein>
    <recommendedName>
        <fullName evidence="4">Mu-like prophage I protein</fullName>
    </recommendedName>
</protein>
<feature type="region of interest" description="Disordered" evidence="1">
    <location>
        <begin position="360"/>
        <end position="381"/>
    </location>
</feature>
<name>A0A8K2A6A6_9CYAN</name>
<comment type="caution">
    <text evidence="2">The sequence shown here is derived from an EMBL/GenBank/DDBJ whole genome shotgun (WGS) entry which is preliminary data.</text>
</comment>
<gene>
    <name evidence="2" type="ORF">GS597_01420</name>
</gene>
<dbReference type="RefSeq" id="WP_161823679.1">
    <property type="nucleotide sequence ID" value="NZ_WVIC01000002.1"/>
</dbReference>
<evidence type="ECO:0000313" key="3">
    <source>
        <dbReference type="Proteomes" id="UP000607397"/>
    </source>
</evidence>